<evidence type="ECO:0000259" key="2">
    <source>
        <dbReference type="Pfam" id="PF13193"/>
    </source>
</evidence>
<evidence type="ECO:0000313" key="3">
    <source>
        <dbReference type="EMBL" id="MFC3613429.1"/>
    </source>
</evidence>
<feature type="domain" description="AMP-dependent synthetase/ligase" evidence="1">
    <location>
        <begin position="16"/>
        <end position="375"/>
    </location>
</feature>
<name>A0ABV7TFE6_9RHOB</name>
<organism evidence="3 4">
    <name type="scientific">Lutimaribacter marinistellae</name>
    <dbReference type="NCBI Taxonomy" id="1820329"/>
    <lineage>
        <taxon>Bacteria</taxon>
        <taxon>Pseudomonadati</taxon>
        <taxon>Pseudomonadota</taxon>
        <taxon>Alphaproteobacteria</taxon>
        <taxon>Rhodobacterales</taxon>
        <taxon>Roseobacteraceae</taxon>
        <taxon>Lutimaribacter</taxon>
    </lineage>
</organism>
<sequence length="523" mass="56976">MTDTVDDPQVYLPDLFATHARFHPGKEAVICGPVRRTWGDFDANISRIAHGLIAGGLQKGDKVALLMGNSVEMLESLFGIVRAGGVAVPLSGMLTADQLKGLLSDCDATRAFVSAEFQDKVDANRGAIANVSPSGWIAHGFDGDGWTTLPDLISGQPATVPNVRYQLTDEFNIIYSSGTTGLPKGIVQTHRARLHWAFSNAVEMGFTSTSRALTTTALYSNGTWLMMLPVLFAGGTLVAMEAFDVAEFLRLVPQEGITHTFMVPAQYGMVLDHPDLAGADLSSLRTLLSAGSSLRRDMKARIIEQISPGLYELYGYSEGFASMLKPHQHADKFATVGTPVLGFEVRILDDDGNECPPGTPGEIAGYGAGIMKCYHKRPDATAELIWRDERGRTFLRSGDIGMIDEDGFLCIVDRKKDMIISGGFNVFPTDVEAVVAQHADVFDVTVIGVPHDKWGESCLALVIPRDATAIDCDALRDWANERLAKTQRLVAVELREEFPRNALGKVMKRLLRDPYWAEQDAAQ</sequence>
<evidence type="ECO:0000313" key="4">
    <source>
        <dbReference type="Proteomes" id="UP001595629"/>
    </source>
</evidence>
<protein>
    <submittedName>
        <fullName evidence="3">Class I adenylate-forming enzyme family protein</fullName>
    </submittedName>
</protein>
<dbReference type="Pfam" id="PF00501">
    <property type="entry name" value="AMP-binding"/>
    <property type="match status" value="1"/>
</dbReference>
<dbReference type="Gene3D" id="3.30.300.30">
    <property type="match status" value="1"/>
</dbReference>
<proteinExistence type="predicted"/>
<comment type="caution">
    <text evidence="3">The sequence shown here is derived from an EMBL/GenBank/DDBJ whole genome shotgun (WGS) entry which is preliminary data.</text>
</comment>
<dbReference type="InterPro" id="IPR050237">
    <property type="entry name" value="ATP-dep_AMP-bd_enzyme"/>
</dbReference>
<dbReference type="InterPro" id="IPR042099">
    <property type="entry name" value="ANL_N_sf"/>
</dbReference>
<reference evidence="4" key="1">
    <citation type="journal article" date="2019" name="Int. J. Syst. Evol. Microbiol.">
        <title>The Global Catalogue of Microorganisms (GCM) 10K type strain sequencing project: providing services to taxonomists for standard genome sequencing and annotation.</title>
        <authorList>
            <consortium name="The Broad Institute Genomics Platform"/>
            <consortium name="The Broad Institute Genome Sequencing Center for Infectious Disease"/>
            <person name="Wu L."/>
            <person name="Ma J."/>
        </authorList>
    </citation>
    <scope>NUCLEOTIDE SEQUENCE [LARGE SCALE GENOMIC DNA]</scope>
    <source>
        <strain evidence="4">KCTC 42911</strain>
    </source>
</reference>
<dbReference type="PROSITE" id="PS00455">
    <property type="entry name" value="AMP_BINDING"/>
    <property type="match status" value="1"/>
</dbReference>
<dbReference type="InterPro" id="IPR020845">
    <property type="entry name" value="AMP-binding_CS"/>
</dbReference>
<dbReference type="PANTHER" id="PTHR43767:SF1">
    <property type="entry name" value="NONRIBOSOMAL PEPTIDE SYNTHASE PES1 (EUROFUNG)-RELATED"/>
    <property type="match status" value="1"/>
</dbReference>
<dbReference type="InterPro" id="IPR045851">
    <property type="entry name" value="AMP-bd_C_sf"/>
</dbReference>
<evidence type="ECO:0000259" key="1">
    <source>
        <dbReference type="Pfam" id="PF00501"/>
    </source>
</evidence>
<dbReference type="PANTHER" id="PTHR43767">
    <property type="entry name" value="LONG-CHAIN-FATTY-ACID--COA LIGASE"/>
    <property type="match status" value="1"/>
</dbReference>
<dbReference type="Gene3D" id="3.40.50.12780">
    <property type="entry name" value="N-terminal domain of ligase-like"/>
    <property type="match status" value="1"/>
</dbReference>
<keyword evidence="4" id="KW-1185">Reference proteome</keyword>
<dbReference type="SUPFAM" id="SSF56801">
    <property type="entry name" value="Acetyl-CoA synthetase-like"/>
    <property type="match status" value="1"/>
</dbReference>
<dbReference type="InterPro" id="IPR025110">
    <property type="entry name" value="AMP-bd_C"/>
</dbReference>
<dbReference type="InterPro" id="IPR000873">
    <property type="entry name" value="AMP-dep_synth/lig_dom"/>
</dbReference>
<gene>
    <name evidence="3" type="ORF">ACFORG_06625</name>
</gene>
<feature type="domain" description="AMP-binding enzyme C-terminal" evidence="2">
    <location>
        <begin position="431"/>
        <end position="505"/>
    </location>
</feature>
<dbReference type="EMBL" id="JBHRXI010000004">
    <property type="protein sequence ID" value="MFC3613429.1"/>
    <property type="molecule type" value="Genomic_DNA"/>
</dbReference>
<dbReference type="Proteomes" id="UP001595629">
    <property type="component" value="Unassembled WGS sequence"/>
</dbReference>
<accession>A0ABV7TFE6</accession>
<dbReference type="Pfam" id="PF13193">
    <property type="entry name" value="AMP-binding_C"/>
    <property type="match status" value="1"/>
</dbReference>
<dbReference type="RefSeq" id="WP_386734597.1">
    <property type="nucleotide sequence ID" value="NZ_JBHRXI010000004.1"/>
</dbReference>